<dbReference type="Proteomes" id="UP001054837">
    <property type="component" value="Unassembled WGS sequence"/>
</dbReference>
<proteinExistence type="inferred from homology"/>
<evidence type="ECO:0000256" key="4">
    <source>
        <dbReference type="ARBA" id="ARBA00022989"/>
    </source>
</evidence>
<dbReference type="InterPro" id="IPR008795">
    <property type="entry name" value="Prominin"/>
</dbReference>
<feature type="signal peptide" evidence="9">
    <location>
        <begin position="1"/>
        <end position="19"/>
    </location>
</feature>
<comment type="similarity">
    <text evidence="2">Belongs to the prominin family.</text>
</comment>
<evidence type="ECO:0000256" key="7">
    <source>
        <dbReference type="SAM" id="Coils"/>
    </source>
</evidence>
<dbReference type="PANTHER" id="PTHR22730:SF1">
    <property type="entry name" value="PROMININ-LIKE PROTEIN"/>
    <property type="match status" value="1"/>
</dbReference>
<feature type="chain" id="PRO_5043808756" evidence="9">
    <location>
        <begin position="20"/>
        <end position="856"/>
    </location>
</feature>
<protein>
    <submittedName>
        <fullName evidence="10">Prominin-1-A</fullName>
    </submittedName>
</protein>
<evidence type="ECO:0000256" key="6">
    <source>
        <dbReference type="ARBA" id="ARBA00023180"/>
    </source>
</evidence>
<feature type="transmembrane region" description="Helical" evidence="8">
    <location>
        <begin position="105"/>
        <end position="134"/>
    </location>
</feature>
<reference evidence="10 11" key="1">
    <citation type="submission" date="2021-06" db="EMBL/GenBank/DDBJ databases">
        <title>Caerostris darwini draft genome.</title>
        <authorList>
            <person name="Kono N."/>
            <person name="Arakawa K."/>
        </authorList>
    </citation>
    <scope>NUCLEOTIDE SEQUENCE [LARGE SCALE GENOMIC DNA]</scope>
</reference>
<evidence type="ECO:0000256" key="3">
    <source>
        <dbReference type="ARBA" id="ARBA00022692"/>
    </source>
</evidence>
<keyword evidence="5 8" id="KW-0472">Membrane</keyword>
<feature type="coiled-coil region" evidence="7">
    <location>
        <begin position="272"/>
        <end position="299"/>
    </location>
</feature>
<keyword evidence="6" id="KW-0325">Glycoprotein</keyword>
<feature type="transmembrane region" description="Helical" evidence="8">
    <location>
        <begin position="468"/>
        <end position="494"/>
    </location>
</feature>
<comment type="caution">
    <text evidence="10">The sequence shown here is derived from an EMBL/GenBank/DDBJ whole genome shotgun (WGS) entry which is preliminary data.</text>
</comment>
<keyword evidence="11" id="KW-1185">Reference proteome</keyword>
<feature type="transmembrane region" description="Helical" evidence="8">
    <location>
        <begin position="422"/>
        <end position="447"/>
    </location>
</feature>
<dbReference type="EMBL" id="BPLQ01011465">
    <property type="protein sequence ID" value="GIY58162.1"/>
    <property type="molecule type" value="Genomic_DNA"/>
</dbReference>
<keyword evidence="7" id="KW-0175">Coiled coil</keyword>
<keyword evidence="4 8" id="KW-1133">Transmembrane helix</keyword>
<evidence type="ECO:0000256" key="1">
    <source>
        <dbReference type="ARBA" id="ARBA00004141"/>
    </source>
</evidence>
<evidence type="ECO:0000313" key="10">
    <source>
        <dbReference type="EMBL" id="GIY58162.1"/>
    </source>
</evidence>
<evidence type="ECO:0000313" key="11">
    <source>
        <dbReference type="Proteomes" id="UP001054837"/>
    </source>
</evidence>
<evidence type="ECO:0000256" key="9">
    <source>
        <dbReference type="SAM" id="SignalP"/>
    </source>
</evidence>
<keyword evidence="3 8" id="KW-0812">Transmembrane</keyword>
<gene>
    <name evidence="10" type="primary">prom1a</name>
    <name evidence="10" type="ORF">CDAR_313151</name>
</gene>
<dbReference type="AlphaFoldDB" id="A0AAV4UJR0"/>
<evidence type="ECO:0000256" key="5">
    <source>
        <dbReference type="ARBA" id="ARBA00023136"/>
    </source>
</evidence>
<evidence type="ECO:0000256" key="2">
    <source>
        <dbReference type="ARBA" id="ARBA00006058"/>
    </source>
</evidence>
<dbReference type="PANTHER" id="PTHR22730">
    <property type="entry name" value="PROMININ PROM PROTEIN"/>
    <property type="match status" value="1"/>
</dbReference>
<feature type="coiled-coil region" evidence="7">
    <location>
        <begin position="660"/>
        <end position="719"/>
    </location>
</feature>
<accession>A0AAV4UJR0</accession>
<feature type="transmembrane region" description="Helical" evidence="8">
    <location>
        <begin position="765"/>
        <end position="785"/>
    </location>
</feature>
<name>A0AAV4UJR0_9ARAC</name>
<feature type="transmembrane region" description="Helical" evidence="8">
    <location>
        <begin position="155"/>
        <end position="177"/>
    </location>
</feature>
<sequence length="856" mass="97820">MKHNFKTLVFLLLLHTTFSAHSSKSSGASDVSTPPPTTPHPITVKLKQLQMMEESSLTGWYQVVNKFLEIIKPDHRILEDVINFATGKHDLNPQEFVLKVAKMNYAFLTMIIIGVVYVIVMFITGIFFFCCRFCGRCGAKDSQKQRRSDNCWRTIHKFCLILMVAFLVVPIICMCIINEHMRHSTPNVKGNITEVFTILGNFADSTDEDIDNAYTQVLENPIQNFDAFKSSFVELVQENISNTIDHEKLADIKNIVSWIASVEEKHAAITNASDLSKAVQNLKSNIRNIRQEVKGLHNCTNSEKKICQFNFEELPIEKINVEDAYDHVYDEFQKLLRINFEELTNVIDQIQNNTILRNKIEEESASLKRFANETMSIDKDSLQEIKNQVKFYTNQMRTLSKTGKNELTKVFAETDGYEIYRYWGMFGIAAILLAPVVFLTFGLICGCSGYEKERHPTKRSSTSNCGGLCLILAVYYFFLVASVLMLVTVALFILGGTMQTFVCIPLYQADFVILDEMKEKLATLDKSTFLEGIKPSKILHDCKNDKSIIYALGMLQENSTGSLEKFLSKSEIMNPESEKEIDEKLRNALLEITSNIRQRLHQFTNALNLKELKEIPERLQEGLTASRSNISHFIADVTAALKEELNRNDQNILRIVNDSATALYDEMNALQEKLDRFSETLFNIYKQADIYKLFIWAKIRDIENSLDEVEDKLPKVIKAHLFHAIASSTGLNEMAKNIGKCFPVWIAFNIARVATCEFVVAPINGYWFGLGWALFVIIPTILFSVKLSRFYLRMKYDDDSYIPDSGEAIPLEDMSRAKPFSYTNPGAMSWMPQFGPHQNYMVHPSSNNQSRNFHYK</sequence>
<comment type="subcellular location">
    <subcellularLocation>
        <location evidence="1">Membrane</location>
        <topology evidence="1">Multi-pass membrane protein</topology>
    </subcellularLocation>
</comment>
<evidence type="ECO:0000256" key="8">
    <source>
        <dbReference type="SAM" id="Phobius"/>
    </source>
</evidence>
<dbReference type="GO" id="GO:0016020">
    <property type="term" value="C:membrane"/>
    <property type="evidence" value="ECO:0007669"/>
    <property type="project" value="UniProtKB-SubCell"/>
</dbReference>
<organism evidence="10 11">
    <name type="scientific">Caerostris darwini</name>
    <dbReference type="NCBI Taxonomy" id="1538125"/>
    <lineage>
        <taxon>Eukaryota</taxon>
        <taxon>Metazoa</taxon>
        <taxon>Ecdysozoa</taxon>
        <taxon>Arthropoda</taxon>
        <taxon>Chelicerata</taxon>
        <taxon>Arachnida</taxon>
        <taxon>Araneae</taxon>
        <taxon>Araneomorphae</taxon>
        <taxon>Entelegynae</taxon>
        <taxon>Araneoidea</taxon>
        <taxon>Araneidae</taxon>
        <taxon>Caerostris</taxon>
    </lineage>
</organism>
<dbReference type="Pfam" id="PF05478">
    <property type="entry name" value="Prominin"/>
    <property type="match status" value="1"/>
</dbReference>
<keyword evidence="9" id="KW-0732">Signal</keyword>